<organism evidence="3 4">
    <name type="scientific">Nelumbo nucifera</name>
    <name type="common">Sacred lotus</name>
    <dbReference type="NCBI Taxonomy" id="4432"/>
    <lineage>
        <taxon>Eukaryota</taxon>
        <taxon>Viridiplantae</taxon>
        <taxon>Streptophyta</taxon>
        <taxon>Embryophyta</taxon>
        <taxon>Tracheophyta</taxon>
        <taxon>Spermatophyta</taxon>
        <taxon>Magnoliopsida</taxon>
        <taxon>Proteales</taxon>
        <taxon>Nelumbonaceae</taxon>
        <taxon>Nelumbo</taxon>
    </lineage>
</organism>
<dbReference type="KEGG" id="nnu:104591493"/>
<evidence type="ECO:0000256" key="1">
    <source>
        <dbReference type="ARBA" id="ARBA00022737"/>
    </source>
</evidence>
<dbReference type="InterPro" id="IPR011990">
    <property type="entry name" value="TPR-like_helical_dom_sf"/>
</dbReference>
<gene>
    <name evidence="4 5" type="primary">LOC104591493</name>
</gene>
<dbReference type="PANTHER" id="PTHR47926:SF347">
    <property type="entry name" value="PENTATRICOPEPTIDE REPEAT-CONTAINING PROTEIN"/>
    <property type="match status" value="1"/>
</dbReference>
<dbReference type="Pfam" id="PF01535">
    <property type="entry name" value="PPR"/>
    <property type="match status" value="5"/>
</dbReference>
<evidence type="ECO:0000313" key="3">
    <source>
        <dbReference type="Proteomes" id="UP000189703"/>
    </source>
</evidence>
<dbReference type="OrthoDB" id="185373at2759"/>
<dbReference type="OMA" id="MVCANIE"/>
<evidence type="ECO:0000313" key="5">
    <source>
        <dbReference type="RefSeq" id="XP_010248649.1"/>
    </source>
</evidence>
<protein>
    <submittedName>
        <fullName evidence="4 5">Pentatricopeptide repeat-containing protein At4g33990-like</fullName>
    </submittedName>
</protein>
<feature type="repeat" description="PPR" evidence="2">
    <location>
        <begin position="316"/>
        <end position="350"/>
    </location>
</feature>
<feature type="repeat" description="PPR" evidence="2">
    <location>
        <begin position="215"/>
        <end position="249"/>
    </location>
</feature>
<dbReference type="NCBIfam" id="TIGR00756">
    <property type="entry name" value="PPR"/>
    <property type="match status" value="5"/>
</dbReference>
<sequence>MQFRNQLISKRPLFLCNLRIRAATRDGFFTETLEIYHSMLKSGVHGNSFTFPLILKACARLGSLRNGMQIHAHAFLMGFQGDAFVQTALVDMYAKCSNLTASRRVFDEMPVRSLISWNSMISAYCNWLLINESLRLLKQMQVLGFQPNSSTFVSIVSSCYGSGWALQEGCSVHCYAIKLGLDYDLLLSNSIMSMYLQYNQLNSACSVFYSMDVKSVISWTTIIGGYVHIGDVGKAFYLFNQMRHNLLSPDSISLINLTLGCTQLESLLALSSVHALILKSGWNHEYPIQSSLISIYGKCGDLISAQRIFDLADDKNVVLWTSMINGYVHSGHPSEALDLFKRMLLTGVRPNKVTLAIVLSACADLGSLSMGEEVAQYIRLNGLEADLHIQTSLIYMYCKCGNITSAKEVFDRSSDKDLALWSSMIYGYAIHGMGEEALNLFQRMQREEGIKPDEIVYTNVLLACSHSGLVDDGLKYFKSMQCDFGIEPSIEHYSCLVDLLGRSGQLDVALKTIQESPVQANSQIWAPLLSACRIHLNIQLGESVAKLLFDMVPHVTGNYKVLASMYGNIGKWENAAATRRLINDRVVVKEAGWSLVEVNVFDDVSSLEIN</sequence>
<dbReference type="Proteomes" id="UP000189703">
    <property type="component" value="Unplaced"/>
</dbReference>
<dbReference type="InterPro" id="IPR046960">
    <property type="entry name" value="PPR_At4g14850-like_plant"/>
</dbReference>
<dbReference type="PROSITE" id="PS51375">
    <property type="entry name" value="PPR"/>
    <property type="match status" value="4"/>
</dbReference>
<name>A0A1U7Z5T4_NELNU</name>
<dbReference type="FunFam" id="1.25.40.10:FF:000682">
    <property type="entry name" value="Pentatricopeptide repeat-containing protein At3g16610"/>
    <property type="match status" value="1"/>
</dbReference>
<reference evidence="4 5" key="1">
    <citation type="submission" date="2025-04" db="UniProtKB">
        <authorList>
            <consortium name="RefSeq"/>
        </authorList>
    </citation>
    <scope>IDENTIFICATION</scope>
</reference>
<dbReference type="FunFam" id="1.25.40.10:FF:001079">
    <property type="entry name" value="Pentatricopeptide repeat-containing protein At2g17210"/>
    <property type="match status" value="1"/>
</dbReference>
<dbReference type="eggNOG" id="KOG4197">
    <property type="taxonomic scope" value="Eukaryota"/>
</dbReference>
<proteinExistence type="predicted"/>
<dbReference type="AlphaFoldDB" id="A0A1U7Z5T4"/>
<dbReference type="Gene3D" id="1.25.40.10">
    <property type="entry name" value="Tetratricopeptide repeat domain"/>
    <property type="match status" value="4"/>
</dbReference>
<evidence type="ECO:0000256" key="2">
    <source>
        <dbReference type="PROSITE-ProRule" id="PRU00708"/>
    </source>
</evidence>
<keyword evidence="3" id="KW-1185">Reference proteome</keyword>
<dbReference type="RefSeq" id="XP_010248641.1">
    <property type="nucleotide sequence ID" value="XM_010250339.2"/>
</dbReference>
<evidence type="ECO:0000313" key="4">
    <source>
        <dbReference type="RefSeq" id="XP_010248641.1"/>
    </source>
</evidence>
<dbReference type="Pfam" id="PF13041">
    <property type="entry name" value="PPR_2"/>
    <property type="match status" value="3"/>
</dbReference>
<dbReference type="GO" id="GO:0009451">
    <property type="term" value="P:RNA modification"/>
    <property type="evidence" value="ECO:0000318"/>
    <property type="project" value="GO_Central"/>
</dbReference>
<keyword evidence="1" id="KW-0677">Repeat</keyword>
<feature type="repeat" description="PPR" evidence="2">
    <location>
        <begin position="113"/>
        <end position="147"/>
    </location>
</feature>
<dbReference type="GO" id="GO:0003723">
    <property type="term" value="F:RNA binding"/>
    <property type="evidence" value="ECO:0007669"/>
    <property type="project" value="InterPro"/>
</dbReference>
<dbReference type="RefSeq" id="XP_010248649.1">
    <property type="nucleotide sequence ID" value="XM_010250347.2"/>
</dbReference>
<dbReference type="FunFam" id="1.25.40.10:FF:000309">
    <property type="entry name" value="Pentatricopeptide repeat-containing protein, chloroplastic"/>
    <property type="match status" value="1"/>
</dbReference>
<accession>A0A1U7Z5T4</accession>
<dbReference type="InterPro" id="IPR002885">
    <property type="entry name" value="PPR_rpt"/>
</dbReference>
<dbReference type="PANTHER" id="PTHR47926">
    <property type="entry name" value="PENTATRICOPEPTIDE REPEAT-CONTAINING PROTEIN"/>
    <property type="match status" value="1"/>
</dbReference>
<dbReference type="GeneID" id="104591493"/>
<feature type="repeat" description="PPR" evidence="2">
    <location>
        <begin position="417"/>
        <end position="452"/>
    </location>
</feature>